<feature type="region of interest" description="Disordered" evidence="2">
    <location>
        <begin position="359"/>
        <end position="402"/>
    </location>
</feature>
<reference evidence="4 5" key="1">
    <citation type="submission" date="2023-03" db="EMBL/GenBank/DDBJ databases">
        <title>High-quality genome of Scylla paramamosain provides insights in environmental adaptation.</title>
        <authorList>
            <person name="Zhang L."/>
        </authorList>
    </citation>
    <scope>NUCLEOTIDE SEQUENCE [LARGE SCALE GENOMIC DNA]</scope>
    <source>
        <strain evidence="4">LZ_2023a</strain>
        <tissue evidence="4">Muscle</tissue>
    </source>
</reference>
<dbReference type="Pfam" id="PF03662">
    <property type="entry name" value="Glyco_hydro_79n"/>
    <property type="match status" value="1"/>
</dbReference>
<dbReference type="GO" id="GO:0016798">
    <property type="term" value="F:hydrolase activity, acting on glycosyl bonds"/>
    <property type="evidence" value="ECO:0007669"/>
    <property type="project" value="InterPro"/>
</dbReference>
<dbReference type="PANTHER" id="PTHR46145:SF4">
    <property type="entry name" value="HEPARANASE"/>
    <property type="match status" value="1"/>
</dbReference>
<evidence type="ECO:0000256" key="1">
    <source>
        <dbReference type="ARBA" id="ARBA00009800"/>
    </source>
</evidence>
<keyword evidence="5" id="KW-1185">Reference proteome</keyword>
<dbReference type="EMBL" id="JARAKH010000011">
    <property type="protein sequence ID" value="KAK8399721.1"/>
    <property type="molecule type" value="Genomic_DNA"/>
</dbReference>
<protein>
    <submittedName>
        <fullName evidence="4">Uncharacterized protein</fullName>
    </submittedName>
</protein>
<gene>
    <name evidence="4" type="ORF">O3P69_003616</name>
</gene>
<accession>A0AAW0UIS7</accession>
<keyword evidence="3" id="KW-0732">Signal</keyword>
<dbReference type="GO" id="GO:0016020">
    <property type="term" value="C:membrane"/>
    <property type="evidence" value="ECO:0007669"/>
    <property type="project" value="InterPro"/>
</dbReference>
<evidence type="ECO:0000313" key="5">
    <source>
        <dbReference type="Proteomes" id="UP001487740"/>
    </source>
</evidence>
<sequence length="488" mass="54007">MSRVGCVMIWVGVLCVGVPSVTGVDGVNDVGGVQVEGRPHTQGRLLKKMGHSKVKVRARQWARKLQRRLLRLCPRQTAALLTPASRATRKRWAVAGGEYLRAVALHGERPARGLPLRRQKLSHLLDVLMSLFPASHQSTTTAPATATPEGKERSVRIGNGLEESVVGWLNFNTSSPRLLGLVSALAPAILRVGGSAANFVTYDPRDTPTSEDNENGGHGANEQETRGQEGSVDNQEATDEGEGFKSRCYDSQFSTPIFTNFTITREDWARLLHFSRAVGMQLLFDLNQFYRKPDGSWDPSNAHLLLRDACSWGFSVAWQLGNEPNSYKHKFGIVVTGEQTARDYEILSKVLEEACPSAPLVGPDVTRPKKHHHKSLRPRHRHRHRHHHRQRHSSATLSSPEGAAGVGTNAVDYLESFLNSSTFNLSALTWHQYYVNGHEAAVGDFMDPDVMNQLTWQVEQIVVVRNHLAPGRPIWLTETGSASGWRGA</sequence>
<dbReference type="AlphaFoldDB" id="A0AAW0UIS7"/>
<dbReference type="Gene3D" id="3.20.20.80">
    <property type="entry name" value="Glycosidases"/>
    <property type="match status" value="1"/>
</dbReference>
<dbReference type="Proteomes" id="UP001487740">
    <property type="component" value="Unassembled WGS sequence"/>
</dbReference>
<evidence type="ECO:0000313" key="4">
    <source>
        <dbReference type="EMBL" id="KAK8399721.1"/>
    </source>
</evidence>
<name>A0AAW0UIS7_SCYPA</name>
<feature type="signal peptide" evidence="3">
    <location>
        <begin position="1"/>
        <end position="23"/>
    </location>
</feature>
<dbReference type="GO" id="GO:0031012">
    <property type="term" value="C:extracellular matrix"/>
    <property type="evidence" value="ECO:0007669"/>
    <property type="project" value="TreeGrafter"/>
</dbReference>
<feature type="chain" id="PRO_5043765979" evidence="3">
    <location>
        <begin position="24"/>
        <end position="488"/>
    </location>
</feature>
<organism evidence="4 5">
    <name type="scientific">Scylla paramamosain</name>
    <name type="common">Mud crab</name>
    <dbReference type="NCBI Taxonomy" id="85552"/>
    <lineage>
        <taxon>Eukaryota</taxon>
        <taxon>Metazoa</taxon>
        <taxon>Ecdysozoa</taxon>
        <taxon>Arthropoda</taxon>
        <taxon>Crustacea</taxon>
        <taxon>Multicrustacea</taxon>
        <taxon>Malacostraca</taxon>
        <taxon>Eumalacostraca</taxon>
        <taxon>Eucarida</taxon>
        <taxon>Decapoda</taxon>
        <taxon>Pleocyemata</taxon>
        <taxon>Brachyura</taxon>
        <taxon>Eubrachyura</taxon>
        <taxon>Portunoidea</taxon>
        <taxon>Portunidae</taxon>
        <taxon>Portuninae</taxon>
        <taxon>Scylla</taxon>
    </lineage>
</organism>
<dbReference type="InterPro" id="IPR005199">
    <property type="entry name" value="Glyco_hydro_79"/>
</dbReference>
<comment type="similarity">
    <text evidence="1">Belongs to the glycosyl hydrolase 79 family.</text>
</comment>
<feature type="compositionally biased region" description="Basic residues" evidence="2">
    <location>
        <begin position="368"/>
        <end position="392"/>
    </location>
</feature>
<dbReference type="GO" id="GO:0005615">
    <property type="term" value="C:extracellular space"/>
    <property type="evidence" value="ECO:0007669"/>
    <property type="project" value="TreeGrafter"/>
</dbReference>
<dbReference type="InterPro" id="IPR017853">
    <property type="entry name" value="GH"/>
</dbReference>
<feature type="region of interest" description="Disordered" evidence="2">
    <location>
        <begin position="200"/>
        <end position="247"/>
    </location>
</feature>
<proteinExistence type="inferred from homology"/>
<dbReference type="SUPFAM" id="SSF51445">
    <property type="entry name" value="(Trans)glycosidases"/>
    <property type="match status" value="1"/>
</dbReference>
<dbReference type="PANTHER" id="PTHR46145">
    <property type="entry name" value="HEPARANASE"/>
    <property type="match status" value="1"/>
</dbReference>
<evidence type="ECO:0000256" key="2">
    <source>
        <dbReference type="SAM" id="MobiDB-lite"/>
    </source>
</evidence>
<evidence type="ECO:0000256" key="3">
    <source>
        <dbReference type="SAM" id="SignalP"/>
    </source>
</evidence>
<comment type="caution">
    <text evidence="4">The sequence shown here is derived from an EMBL/GenBank/DDBJ whole genome shotgun (WGS) entry which is preliminary data.</text>
</comment>